<gene>
    <name evidence="1" type="ORF">AAE02nite_21220</name>
</gene>
<keyword evidence="2" id="KW-1185">Reference proteome</keyword>
<reference evidence="1 2" key="1">
    <citation type="submission" date="2019-07" db="EMBL/GenBank/DDBJ databases">
        <title>Whole genome shotgun sequence of Adhaeribacter aerolatus NBRC 106133.</title>
        <authorList>
            <person name="Hosoyama A."/>
            <person name="Uohara A."/>
            <person name="Ohji S."/>
            <person name="Ichikawa N."/>
        </authorList>
    </citation>
    <scope>NUCLEOTIDE SEQUENCE [LARGE SCALE GENOMIC DNA]</scope>
    <source>
        <strain evidence="1 2">NBRC 106133</strain>
    </source>
</reference>
<protein>
    <submittedName>
        <fullName evidence="1">Uncharacterized protein</fullName>
    </submittedName>
</protein>
<organism evidence="1 2">
    <name type="scientific">Adhaeribacter aerolatus</name>
    <dbReference type="NCBI Taxonomy" id="670289"/>
    <lineage>
        <taxon>Bacteria</taxon>
        <taxon>Pseudomonadati</taxon>
        <taxon>Bacteroidota</taxon>
        <taxon>Cytophagia</taxon>
        <taxon>Cytophagales</taxon>
        <taxon>Hymenobacteraceae</taxon>
        <taxon>Adhaeribacter</taxon>
    </lineage>
</organism>
<comment type="caution">
    <text evidence="1">The sequence shown here is derived from an EMBL/GenBank/DDBJ whole genome shotgun (WGS) entry which is preliminary data.</text>
</comment>
<evidence type="ECO:0000313" key="1">
    <source>
        <dbReference type="EMBL" id="GEO04458.1"/>
    </source>
</evidence>
<sequence>MKALYEEVFFKDFLHLQLLRLKFPSVFEHISKNFYIYFTTKPVNKYKHQYILKTVEKRSNNSKSNNYELGSYLSKNRDCLFIDEEDIENIVDLLVHIFDKHKYDNNGKQDHLSVVFPLQYRKYFSYNLGESSISEVAFTKARTSTQEEFNSLIQRYVEAGMEHELLNRFNDIRDFNNKEDFEKVITAIFFFGKQKSKRNYNDLYNVGYDASDLMDKLSDYDHSISRKYYNSKTQSEEYKSFLAKLLNDAEYPYAFESTIISEWLKKPSDNLPLSKDELNSIVVNLFEKYCKVAEKLDDYLWSFFNDCKIYKYDAGNEVEVFSEKAKEVFRDFILQKDIDAFLRDLISVNRREEGKYTLNDYVLRIWDTWENFIAMLEENRNKGWKYIPEFLQFYQQVASEGFGNYIKFNFKTIPIKREAIF</sequence>
<evidence type="ECO:0000313" key="2">
    <source>
        <dbReference type="Proteomes" id="UP000321532"/>
    </source>
</evidence>
<proteinExistence type="predicted"/>
<accession>A0A512AXL4</accession>
<name>A0A512AXL4_9BACT</name>
<dbReference type="EMBL" id="BJYS01000014">
    <property type="protein sequence ID" value="GEO04458.1"/>
    <property type="molecule type" value="Genomic_DNA"/>
</dbReference>
<dbReference type="AlphaFoldDB" id="A0A512AXL4"/>
<dbReference type="Proteomes" id="UP000321532">
    <property type="component" value="Unassembled WGS sequence"/>
</dbReference>